<evidence type="ECO:0000259" key="4">
    <source>
        <dbReference type="Pfam" id="PF06276"/>
    </source>
</evidence>
<protein>
    <submittedName>
        <fullName evidence="5">IucA/IucC family protein</fullName>
    </submittedName>
</protein>
<dbReference type="RefSeq" id="WP_379583694.1">
    <property type="nucleotide sequence ID" value="NZ_JBHSQW010000011.1"/>
</dbReference>
<proteinExistence type="inferred from homology"/>
<reference evidence="6" key="1">
    <citation type="journal article" date="2019" name="Int. J. Syst. Evol. Microbiol.">
        <title>The Global Catalogue of Microorganisms (GCM) 10K type strain sequencing project: providing services to taxonomists for standard genome sequencing and annotation.</title>
        <authorList>
            <consortium name="The Broad Institute Genomics Platform"/>
            <consortium name="The Broad Institute Genome Sequencing Center for Infectious Disease"/>
            <person name="Wu L."/>
            <person name="Ma J."/>
        </authorList>
    </citation>
    <scope>NUCLEOTIDE SEQUENCE [LARGE SCALE GENOMIC DNA]</scope>
    <source>
        <strain evidence="6">CCM 8391</strain>
    </source>
</reference>
<comment type="caution">
    <text evidence="5">The sequence shown here is derived from an EMBL/GenBank/DDBJ whole genome shotgun (WGS) entry which is preliminary data.</text>
</comment>
<dbReference type="InterPro" id="IPR037455">
    <property type="entry name" value="LucA/IucC-like"/>
</dbReference>
<dbReference type="PANTHER" id="PTHR34384">
    <property type="entry name" value="L-2,3-DIAMINOPROPANOATE--CITRATE LIGASE"/>
    <property type="match status" value="1"/>
</dbReference>
<evidence type="ECO:0000256" key="2">
    <source>
        <dbReference type="ARBA" id="ARBA00007832"/>
    </source>
</evidence>
<gene>
    <name evidence="5" type="ORF">ACFQE5_05645</name>
</gene>
<accession>A0ABW1IZ37</accession>
<name>A0ABW1IZ37_9PSEU</name>
<evidence type="ECO:0000313" key="5">
    <source>
        <dbReference type="EMBL" id="MFC5993696.1"/>
    </source>
</evidence>
<dbReference type="InterPro" id="IPR007310">
    <property type="entry name" value="Aerobactin_biosyn_IucA/IucC_N"/>
</dbReference>
<dbReference type="Pfam" id="PF04183">
    <property type="entry name" value="IucA_IucC"/>
    <property type="match status" value="1"/>
</dbReference>
<keyword evidence="6" id="KW-1185">Reference proteome</keyword>
<comment type="similarity">
    <text evidence="2">Belongs to the IucA/IucC family.</text>
</comment>
<feature type="domain" description="Aerobactin siderophore biosynthesis IucA/IucC-like C-terminal" evidence="4">
    <location>
        <begin position="420"/>
        <end position="586"/>
    </location>
</feature>
<evidence type="ECO:0000256" key="1">
    <source>
        <dbReference type="ARBA" id="ARBA00004924"/>
    </source>
</evidence>
<organism evidence="5 6">
    <name type="scientific">Pseudonocardia hispaniensis</name>
    <dbReference type="NCBI Taxonomy" id="904933"/>
    <lineage>
        <taxon>Bacteria</taxon>
        <taxon>Bacillati</taxon>
        <taxon>Actinomycetota</taxon>
        <taxon>Actinomycetes</taxon>
        <taxon>Pseudonocardiales</taxon>
        <taxon>Pseudonocardiaceae</taxon>
        <taxon>Pseudonocardia</taxon>
    </lineage>
</organism>
<dbReference type="Pfam" id="PF06276">
    <property type="entry name" value="FhuF"/>
    <property type="match status" value="1"/>
</dbReference>
<dbReference type="Proteomes" id="UP001596302">
    <property type="component" value="Unassembled WGS sequence"/>
</dbReference>
<dbReference type="InterPro" id="IPR022770">
    <property type="entry name" value="IucA/IucC-like_C"/>
</dbReference>
<sequence length="606" mass="65831">MVTLSPPEAAPPPQATAAGPDADLLSAHTLLGVLVREVAGPQRQTRVTGEHLVVRLAHTGLLLRARLRRRSPVTLHRFAPAPVELLTGERWDPVGPERLAGLVGAELTLQTGYRNDEFVSQVSASRDALAEILATRPDVPWRVVGGIAGAYLDSEQALLGGHPRHPTPKWRSGDSGQWRRYAPEARTAFPLRWLSVPAEYVHDHVVDPWAHFDDQACTAFLLDAHRDRVGPDRRAVPVHPWQYRLIETDPELGPALQAALDCGVLHDLGEIGVPCHPTASVRTLYQPEADRFLKTSLHVRITNCLRKNASYELAGAVALTRLLELPCAEVAGAHPGFAVLAEPAARSVDLPGLDPGPRHRLLEALGTIVRSGLRDHVRPGERVHLAGTLAAEYPDPAGTGTRLVDLAVRAGTADLAGWAELWWRRYLSLLVAPVLRLWAEHGVVLEPHPQNVLVVVGSDQMPVRVLARDLEGTKLVGERHADALAVLPADVAGAISYDEPRAWNRIAYCLFVNHLAEFAGALTDLAAAAGPGADRFEQRLWEILAEVLAAVSAELGHPPRLRALLAGVPLPAKTNLLVRWERAADRHAGYVPFPHPMGRALCGEPR</sequence>
<feature type="domain" description="Aerobactin siderophore biosynthesis IucA/IucC N-terminal" evidence="3">
    <location>
        <begin position="151"/>
        <end position="390"/>
    </location>
</feature>
<evidence type="ECO:0000313" key="6">
    <source>
        <dbReference type="Proteomes" id="UP001596302"/>
    </source>
</evidence>
<evidence type="ECO:0000259" key="3">
    <source>
        <dbReference type="Pfam" id="PF04183"/>
    </source>
</evidence>
<dbReference type="PANTHER" id="PTHR34384:SF5">
    <property type="entry name" value="L-2,3-DIAMINOPROPANOATE--CITRATE LIGASE"/>
    <property type="match status" value="1"/>
</dbReference>
<comment type="pathway">
    <text evidence="1">Siderophore biosynthesis.</text>
</comment>
<dbReference type="EMBL" id="JBHSQW010000011">
    <property type="protein sequence ID" value="MFC5993696.1"/>
    <property type="molecule type" value="Genomic_DNA"/>
</dbReference>
<dbReference type="Gene3D" id="1.10.510.40">
    <property type="match status" value="1"/>
</dbReference>